<keyword evidence="2" id="KW-1185">Reference proteome</keyword>
<name>A0A0A2TFF8_9BACI</name>
<accession>A0A0A2TFF8</accession>
<dbReference type="Pfam" id="PF12639">
    <property type="entry name" value="Colicin-DNase"/>
    <property type="match status" value="1"/>
</dbReference>
<evidence type="ECO:0008006" key="3">
    <source>
        <dbReference type="Google" id="ProtNLM"/>
    </source>
</evidence>
<dbReference type="OrthoDB" id="2186822at2"/>
<gene>
    <name evidence="1" type="ORF">N782_00455</name>
</gene>
<dbReference type="AlphaFoldDB" id="A0A0A2TFF8"/>
<sequence length="294" mass="31031">MGFFRGTGNVIGTVGGGLIGGTVKIAGKAVGTKFDKTGDWIEDVGTSVNGASKVAFDSAGQFVDGAVQGTYGIATKSGYHRNAGWGDLKDSSTRTVKGVGTTLKYTANGAYTTYQGAVSGDKELLMRGVKDVGKVAAVSTLAIGIIDVMDDDSIEAETRNDHLNGSDHPETSVPFQERTITLPNGDEVTGTYPVFDSGFSVQLSEEMYTSSDDVHFEIANDTLYQAIQEEPNVASQLGLGMNDVNQLAVGETPEGYVWHHHESPGVMQFVNEDVHENTGHSGGRVLWGGGSEAR</sequence>
<evidence type="ECO:0000313" key="2">
    <source>
        <dbReference type="Proteomes" id="UP000030147"/>
    </source>
</evidence>
<dbReference type="STRING" id="1385514.N782_00455"/>
<dbReference type="EMBL" id="AVBF01000001">
    <property type="protein sequence ID" value="KGP74582.1"/>
    <property type="molecule type" value="Genomic_DNA"/>
</dbReference>
<dbReference type="eggNOG" id="ENOG5032U5N">
    <property type="taxonomic scope" value="Bacteria"/>
</dbReference>
<protein>
    <recommendedName>
        <fullName evidence="3">HNH endonuclease</fullName>
    </recommendedName>
</protein>
<evidence type="ECO:0000313" key="1">
    <source>
        <dbReference type="EMBL" id="KGP74582.1"/>
    </source>
</evidence>
<dbReference type="RefSeq" id="WP_052111073.1">
    <property type="nucleotide sequence ID" value="NZ_AVBF01000001.1"/>
</dbReference>
<comment type="caution">
    <text evidence="1">The sequence shown here is derived from an EMBL/GenBank/DDBJ whole genome shotgun (WGS) entry which is preliminary data.</text>
</comment>
<proteinExistence type="predicted"/>
<organism evidence="1 2">
    <name type="scientific">Pontibacillus yanchengensis Y32</name>
    <dbReference type="NCBI Taxonomy" id="1385514"/>
    <lineage>
        <taxon>Bacteria</taxon>
        <taxon>Bacillati</taxon>
        <taxon>Bacillota</taxon>
        <taxon>Bacilli</taxon>
        <taxon>Bacillales</taxon>
        <taxon>Bacillaceae</taxon>
        <taxon>Pontibacillus</taxon>
    </lineage>
</organism>
<dbReference type="Proteomes" id="UP000030147">
    <property type="component" value="Unassembled WGS sequence"/>
</dbReference>
<reference evidence="1 2" key="1">
    <citation type="journal article" date="2015" name="Stand. Genomic Sci.">
        <title>High quality draft genome sequence of the moderately halophilic bacterium Pontibacillus yanchengensis Y32(T) and comparison among Pontibacillus genomes.</title>
        <authorList>
            <person name="Huang J."/>
            <person name="Qiao Z.X."/>
            <person name="Tang J.W."/>
            <person name="Wang G."/>
        </authorList>
    </citation>
    <scope>NUCLEOTIDE SEQUENCE [LARGE SCALE GENOMIC DNA]</scope>
    <source>
        <strain evidence="1 2">Y32</strain>
    </source>
</reference>